<dbReference type="Gene3D" id="3.40.50.1980">
    <property type="entry name" value="Nitrogenase molybdenum iron protein domain"/>
    <property type="match status" value="2"/>
</dbReference>
<sequence>MPHRAGPCILAFPRASDRRRGSGRRSGAARLACAALAALAALGALTPAALADAPDRVVSMNLCTDQLAMLIADDGQLHSVSHVALDPRASAMADEAARHRINHGRAEEVYLMQPDLVLTSTLSARHTTAMLRRLGIPVITLAPANSLEDVHDRILEMGAALGREDRARAIAAAFDEDLARLRATATTRPSAVLYYANGYTLGDQTLAGQILLAAGFSNAASAAGYETGMRMPLEVLAMTAPDTVVTSRRYPGASRAEDIMDHPVVQALRHSSTAAAIADHDWLCGTPHVLRAIESLVRTRRALQGDGS</sequence>
<evidence type="ECO:0000259" key="1">
    <source>
        <dbReference type="PROSITE" id="PS50983"/>
    </source>
</evidence>
<dbReference type="PANTHER" id="PTHR30535">
    <property type="entry name" value="VITAMIN B12-BINDING PROTEIN"/>
    <property type="match status" value="1"/>
</dbReference>
<dbReference type="Proteomes" id="UP000193207">
    <property type="component" value="Unassembled WGS sequence"/>
</dbReference>
<proteinExistence type="predicted"/>
<gene>
    <name evidence="2" type="ORF">ROH8110_00337</name>
</gene>
<dbReference type="InterPro" id="IPR050902">
    <property type="entry name" value="ABC_Transporter_SBP"/>
</dbReference>
<evidence type="ECO:0000313" key="2">
    <source>
        <dbReference type="EMBL" id="SLN14820.1"/>
    </source>
</evidence>
<feature type="domain" description="Fe/B12 periplasmic-binding" evidence="1">
    <location>
        <begin position="56"/>
        <end position="307"/>
    </location>
</feature>
<dbReference type="AlphaFoldDB" id="A0A1X6YA13"/>
<dbReference type="InterPro" id="IPR002491">
    <property type="entry name" value="ABC_transptr_periplasmic_BD"/>
</dbReference>
<evidence type="ECO:0000313" key="3">
    <source>
        <dbReference type="Proteomes" id="UP000193207"/>
    </source>
</evidence>
<protein>
    <submittedName>
        <fullName evidence="2">Corrinoid ABC transporter substrate-binding protein</fullName>
    </submittedName>
</protein>
<dbReference type="EMBL" id="FWFU01000001">
    <property type="protein sequence ID" value="SLN14820.1"/>
    <property type="molecule type" value="Genomic_DNA"/>
</dbReference>
<name>A0A1X6YA13_9RHOB</name>
<keyword evidence="3" id="KW-1185">Reference proteome</keyword>
<organism evidence="2 3">
    <name type="scientific">Roseovarius halotolerans</name>
    <dbReference type="NCBI Taxonomy" id="505353"/>
    <lineage>
        <taxon>Bacteria</taxon>
        <taxon>Pseudomonadati</taxon>
        <taxon>Pseudomonadota</taxon>
        <taxon>Alphaproteobacteria</taxon>
        <taxon>Rhodobacterales</taxon>
        <taxon>Roseobacteraceae</taxon>
        <taxon>Roseovarius</taxon>
    </lineage>
</organism>
<accession>A0A1X6YA13</accession>
<dbReference type="PANTHER" id="PTHR30535:SF34">
    <property type="entry name" value="MOLYBDATE-BINDING PROTEIN MOLA"/>
    <property type="match status" value="1"/>
</dbReference>
<reference evidence="2 3" key="1">
    <citation type="submission" date="2017-03" db="EMBL/GenBank/DDBJ databases">
        <authorList>
            <person name="Afonso C.L."/>
            <person name="Miller P.J."/>
            <person name="Scott M.A."/>
            <person name="Spackman E."/>
            <person name="Goraichik I."/>
            <person name="Dimitrov K.M."/>
            <person name="Suarez D.L."/>
            <person name="Swayne D.E."/>
        </authorList>
    </citation>
    <scope>NUCLEOTIDE SEQUENCE [LARGE SCALE GENOMIC DNA]</scope>
    <source>
        <strain evidence="2 3">CECT 8110</strain>
    </source>
</reference>
<dbReference type="SUPFAM" id="SSF53807">
    <property type="entry name" value="Helical backbone' metal receptor"/>
    <property type="match status" value="1"/>
</dbReference>
<dbReference type="PROSITE" id="PS50983">
    <property type="entry name" value="FE_B12_PBP"/>
    <property type="match status" value="1"/>
</dbReference>
<dbReference type="OrthoDB" id="1632039at2"/>
<dbReference type="Pfam" id="PF01497">
    <property type="entry name" value="Peripla_BP_2"/>
    <property type="match status" value="1"/>
</dbReference>